<evidence type="ECO:0000313" key="2">
    <source>
        <dbReference type="EMBL" id="KAJ4486902.1"/>
    </source>
</evidence>
<comment type="caution">
    <text evidence="2">The sequence shown here is derived from an EMBL/GenBank/DDBJ whole genome shotgun (WGS) entry which is preliminary data.</text>
</comment>
<proteinExistence type="predicted"/>
<reference evidence="2" key="1">
    <citation type="submission" date="2022-08" db="EMBL/GenBank/DDBJ databases">
        <title>A Global Phylogenomic Analysis of the Shiitake Genus Lentinula.</title>
        <authorList>
            <consortium name="DOE Joint Genome Institute"/>
            <person name="Sierra-Patev S."/>
            <person name="Min B."/>
            <person name="Naranjo-Ortiz M."/>
            <person name="Looney B."/>
            <person name="Konkel Z."/>
            <person name="Slot J.C."/>
            <person name="Sakamoto Y."/>
            <person name="Steenwyk J.L."/>
            <person name="Rokas A."/>
            <person name="Carro J."/>
            <person name="Camarero S."/>
            <person name="Ferreira P."/>
            <person name="Molpeceres G."/>
            <person name="Ruiz-Duenas F.J."/>
            <person name="Serrano A."/>
            <person name="Henrissat B."/>
            <person name="Drula E."/>
            <person name="Hughes K.W."/>
            <person name="Mata J.L."/>
            <person name="Ishikawa N.K."/>
            <person name="Vargas-Isla R."/>
            <person name="Ushijima S."/>
            <person name="Smith C.A."/>
            <person name="Ahrendt S."/>
            <person name="Andreopoulos W."/>
            <person name="He G."/>
            <person name="Labutti K."/>
            <person name="Lipzen A."/>
            <person name="Ng V."/>
            <person name="Riley R."/>
            <person name="Sandor L."/>
            <person name="Barry K."/>
            <person name="Martinez A.T."/>
            <person name="Xiao Y."/>
            <person name="Gibbons J.G."/>
            <person name="Terashima K."/>
            <person name="Grigoriev I.V."/>
            <person name="Hibbett D.S."/>
        </authorList>
    </citation>
    <scope>NUCLEOTIDE SEQUENCE</scope>
    <source>
        <strain evidence="2">RHP3577 ss4</strain>
    </source>
</reference>
<dbReference type="Proteomes" id="UP001150217">
    <property type="component" value="Unassembled WGS sequence"/>
</dbReference>
<organism evidence="2 3">
    <name type="scientific">Lentinula lateritia</name>
    <dbReference type="NCBI Taxonomy" id="40482"/>
    <lineage>
        <taxon>Eukaryota</taxon>
        <taxon>Fungi</taxon>
        <taxon>Dikarya</taxon>
        <taxon>Basidiomycota</taxon>
        <taxon>Agaricomycotina</taxon>
        <taxon>Agaricomycetes</taxon>
        <taxon>Agaricomycetidae</taxon>
        <taxon>Agaricales</taxon>
        <taxon>Marasmiineae</taxon>
        <taxon>Omphalotaceae</taxon>
        <taxon>Lentinula</taxon>
    </lineage>
</organism>
<feature type="compositionally biased region" description="Basic and acidic residues" evidence="1">
    <location>
        <begin position="15"/>
        <end position="29"/>
    </location>
</feature>
<feature type="compositionally biased region" description="Basic and acidic residues" evidence="1">
    <location>
        <begin position="51"/>
        <end position="64"/>
    </location>
</feature>
<dbReference type="EMBL" id="JANVFT010000049">
    <property type="protein sequence ID" value="KAJ4486902.1"/>
    <property type="molecule type" value="Genomic_DNA"/>
</dbReference>
<gene>
    <name evidence="2" type="ORF">C8R41DRAFT_868284</name>
</gene>
<feature type="compositionally biased region" description="Basic residues" evidence="1">
    <location>
        <begin position="30"/>
        <end position="41"/>
    </location>
</feature>
<sequence length="156" mass="18649">MPRERTHSAIQKSLRNNEQKAEICQESARRASRKYRRKNKEKHNQASKLRMRNEREKLSNDEADAKERCKMSAKKYYLKNREAILAKAEHKRVKYIYSLTQVQAPWALIFLIRAYVSKHNDAEWAYFAYPARKYNLRVGLIGEKDATDFEEGFRDY</sequence>
<keyword evidence="3" id="KW-1185">Reference proteome</keyword>
<protein>
    <submittedName>
        <fullName evidence="2">Uncharacterized protein</fullName>
    </submittedName>
</protein>
<feature type="region of interest" description="Disordered" evidence="1">
    <location>
        <begin position="1"/>
        <end position="64"/>
    </location>
</feature>
<name>A0ABQ8VFQ4_9AGAR</name>
<evidence type="ECO:0000256" key="1">
    <source>
        <dbReference type="SAM" id="MobiDB-lite"/>
    </source>
</evidence>
<accession>A0ABQ8VFQ4</accession>
<evidence type="ECO:0000313" key="3">
    <source>
        <dbReference type="Proteomes" id="UP001150217"/>
    </source>
</evidence>